<proteinExistence type="predicted"/>
<dbReference type="Gene3D" id="1.20.120.910">
    <property type="entry name" value="DksA, coiled-coil domain"/>
    <property type="match status" value="1"/>
</dbReference>
<feature type="zinc finger region" description="dksA C4-type" evidence="4">
    <location>
        <begin position="90"/>
        <end position="114"/>
    </location>
</feature>
<dbReference type="Pfam" id="PF01258">
    <property type="entry name" value="zf-dskA_traR"/>
    <property type="match status" value="1"/>
</dbReference>
<dbReference type="InterPro" id="IPR037187">
    <property type="entry name" value="DnaK_N"/>
</dbReference>
<feature type="region of interest" description="Disordered" evidence="5">
    <location>
        <begin position="25"/>
        <end position="47"/>
    </location>
</feature>
<feature type="domain" description="Zinc finger DksA/TraR C4-type" evidence="6">
    <location>
        <begin position="86"/>
        <end position="113"/>
    </location>
</feature>
<evidence type="ECO:0000313" key="8">
    <source>
        <dbReference type="Proteomes" id="UP000176714"/>
    </source>
</evidence>
<name>A0A1F6ESK7_9BACT</name>
<dbReference type="GO" id="GO:0008270">
    <property type="term" value="F:zinc ion binding"/>
    <property type="evidence" value="ECO:0007669"/>
    <property type="project" value="UniProtKB-KW"/>
</dbReference>
<dbReference type="STRING" id="1798516.A2950_00390"/>
<evidence type="ECO:0000256" key="3">
    <source>
        <dbReference type="ARBA" id="ARBA00022833"/>
    </source>
</evidence>
<keyword evidence="3" id="KW-0862">Zinc</keyword>
<dbReference type="EMBL" id="MFMD01000007">
    <property type="protein sequence ID" value="OGG76578.1"/>
    <property type="molecule type" value="Genomic_DNA"/>
</dbReference>
<evidence type="ECO:0000256" key="2">
    <source>
        <dbReference type="ARBA" id="ARBA00022771"/>
    </source>
</evidence>
<evidence type="ECO:0000313" key="7">
    <source>
        <dbReference type="EMBL" id="OGG76578.1"/>
    </source>
</evidence>
<protein>
    <recommendedName>
        <fullName evidence="6">Zinc finger DksA/TraR C4-type domain-containing protein</fullName>
    </recommendedName>
</protein>
<comment type="caution">
    <text evidence="7">The sequence shown here is derived from an EMBL/GenBank/DDBJ whole genome shotgun (WGS) entry which is preliminary data.</text>
</comment>
<dbReference type="Proteomes" id="UP000176714">
    <property type="component" value="Unassembled WGS sequence"/>
</dbReference>
<gene>
    <name evidence="7" type="ORF">A2950_00390</name>
</gene>
<evidence type="ECO:0000259" key="6">
    <source>
        <dbReference type="Pfam" id="PF01258"/>
    </source>
</evidence>
<dbReference type="AlphaFoldDB" id="A0A1F6ESK7"/>
<accession>A0A1F6ESK7</accession>
<dbReference type="SUPFAM" id="SSF109635">
    <property type="entry name" value="DnaK suppressor protein DksA, alpha-hairpin domain"/>
    <property type="match status" value="1"/>
</dbReference>
<evidence type="ECO:0000256" key="1">
    <source>
        <dbReference type="ARBA" id="ARBA00022723"/>
    </source>
</evidence>
<keyword evidence="2" id="KW-0863">Zinc-finger</keyword>
<dbReference type="InterPro" id="IPR000962">
    <property type="entry name" value="Znf_DskA_TraR"/>
</dbReference>
<keyword evidence="1" id="KW-0479">Metal-binding</keyword>
<evidence type="ECO:0000256" key="4">
    <source>
        <dbReference type="PROSITE-ProRule" id="PRU00510"/>
    </source>
</evidence>
<evidence type="ECO:0000256" key="5">
    <source>
        <dbReference type="SAM" id="MobiDB-lite"/>
    </source>
</evidence>
<reference evidence="7 8" key="1">
    <citation type="journal article" date="2016" name="Nat. Commun.">
        <title>Thousands of microbial genomes shed light on interconnected biogeochemical processes in an aquifer system.</title>
        <authorList>
            <person name="Anantharaman K."/>
            <person name="Brown C.T."/>
            <person name="Hug L.A."/>
            <person name="Sharon I."/>
            <person name="Castelle C.J."/>
            <person name="Probst A.J."/>
            <person name="Thomas B.C."/>
            <person name="Singh A."/>
            <person name="Wilkins M.J."/>
            <person name="Karaoz U."/>
            <person name="Brodie E.L."/>
            <person name="Williams K.H."/>
            <person name="Hubbard S.S."/>
            <person name="Banfield J.F."/>
        </authorList>
    </citation>
    <scope>NUCLEOTIDE SEQUENCE [LARGE SCALE GENOMIC DNA]</scope>
</reference>
<dbReference type="PROSITE" id="PS51128">
    <property type="entry name" value="ZF_DKSA_2"/>
    <property type="match status" value="1"/>
</dbReference>
<organism evidence="7 8">
    <name type="scientific">Candidatus Kaiserbacteria bacterium RIFCSPLOWO2_01_FULL_55_19</name>
    <dbReference type="NCBI Taxonomy" id="1798516"/>
    <lineage>
        <taxon>Bacteria</taxon>
        <taxon>Candidatus Kaiseribacteriota</taxon>
    </lineage>
</organism>
<sequence length="115" mass="12897">MKREHFRKKLEAEKVRLEAELGTVGRKNPRVPDDWEPIPSETGTEADLADQADVVMNRENNAAILADLEARYDTIISALVRLEKKTYGKCEVCNKGIVEARLEADPAATTCTEHM</sequence>
<dbReference type="PANTHER" id="PTHR33823">
    <property type="entry name" value="RNA POLYMERASE-BINDING TRANSCRIPTION FACTOR DKSA-RELATED"/>
    <property type="match status" value="1"/>
</dbReference>